<keyword evidence="6" id="KW-1185">Reference proteome</keyword>
<dbReference type="PANTHER" id="PTHR36108:SF13">
    <property type="entry name" value="COLOSSIN-B-RELATED"/>
    <property type="match status" value="1"/>
</dbReference>
<feature type="domain" description="SpaA-like prealbumin fold" evidence="4">
    <location>
        <begin position="217"/>
        <end position="297"/>
    </location>
</feature>
<dbReference type="InterPro" id="IPR013783">
    <property type="entry name" value="Ig-like_fold"/>
</dbReference>
<dbReference type="Gene3D" id="2.60.40.10">
    <property type="entry name" value="Immunoglobulins"/>
    <property type="match status" value="1"/>
</dbReference>
<dbReference type="RefSeq" id="WP_036068278.1">
    <property type="nucleotide sequence ID" value="NZ_AODD01000035.1"/>
</dbReference>
<evidence type="ECO:0000313" key="5">
    <source>
        <dbReference type="EMBL" id="EUJ18536.1"/>
    </source>
</evidence>
<dbReference type="Proteomes" id="UP000019253">
    <property type="component" value="Unassembled WGS sequence"/>
</dbReference>
<name>W7B6Q8_9LIST</name>
<organism evidence="5 6">
    <name type="scientific">Listeria grandensis FSL F6-0971</name>
    <dbReference type="NCBI Taxonomy" id="1265819"/>
    <lineage>
        <taxon>Bacteria</taxon>
        <taxon>Bacillati</taxon>
        <taxon>Bacillota</taxon>
        <taxon>Bacilli</taxon>
        <taxon>Bacillales</taxon>
        <taxon>Listeriaceae</taxon>
        <taxon>Listeria</taxon>
    </lineage>
</organism>
<sequence>MNGIRIKQVTDGVQKYVTDTFSGEIKVAKDLTSFSVDFGNVSPDENYIVEYRVSVNKIRESYENTATFSSDEVSHTDIVMAESYIVDHQAKLLTKKVSQERITTETKELGYNLALFAKEGPISVGSIIEDQLADTVRYGRMQDSDYFEAHYDEANNRVSFEVVKEIPFGSTEFIDFTVTPVGTLNDQETIENTASISFLDSDYYSNTVRTVVDGTGSAIVTKVDMDDETNILSGAVFKLLDGEGTLIKENLTTDRAGKIVLSELAIGAYTLVETSAPDNYILDISPINFEIRSENIMVPLEIVVENKREAAGGIEHDELPEQEDPILELPVNEDPSMPIVNKPDKDPEILEEFLDSDGPGKDSLKPGVIRGIVPEKKSRGMERSRYCYSTI</sequence>
<evidence type="ECO:0000259" key="4">
    <source>
        <dbReference type="Pfam" id="PF17802"/>
    </source>
</evidence>
<evidence type="ECO:0000256" key="1">
    <source>
        <dbReference type="ARBA" id="ARBA00007257"/>
    </source>
</evidence>
<dbReference type="OrthoDB" id="2178703at2"/>
<comment type="caution">
    <text evidence="5">The sequence shown here is derived from an EMBL/GenBank/DDBJ whole genome shotgun (WGS) entry which is preliminary data.</text>
</comment>
<evidence type="ECO:0000256" key="3">
    <source>
        <dbReference type="ARBA" id="ARBA00022729"/>
    </source>
</evidence>
<proteinExistence type="inferred from homology"/>
<dbReference type="PANTHER" id="PTHR36108">
    <property type="entry name" value="COLOSSIN-B-RELATED"/>
    <property type="match status" value="1"/>
</dbReference>
<dbReference type="AlphaFoldDB" id="W7B6Q8"/>
<evidence type="ECO:0000256" key="2">
    <source>
        <dbReference type="ARBA" id="ARBA00022525"/>
    </source>
</evidence>
<dbReference type="EMBL" id="AODD01000035">
    <property type="protein sequence ID" value="EUJ18536.1"/>
    <property type="molecule type" value="Genomic_DNA"/>
</dbReference>
<dbReference type="STRING" id="1265819.PGRAN_15772"/>
<dbReference type="InterPro" id="IPR041033">
    <property type="entry name" value="SpaA_PFL_dom_1"/>
</dbReference>
<evidence type="ECO:0000313" key="6">
    <source>
        <dbReference type="Proteomes" id="UP000019253"/>
    </source>
</evidence>
<dbReference type="Pfam" id="PF17802">
    <property type="entry name" value="SpaA"/>
    <property type="match status" value="1"/>
</dbReference>
<dbReference type="PATRIC" id="fig|1265819.5.peg.3142"/>
<keyword evidence="3" id="KW-0732">Signal</keyword>
<keyword evidence="2" id="KW-0964">Secreted</keyword>
<protein>
    <submittedName>
        <fullName evidence="5">Collagen adhesion protein</fullName>
    </submittedName>
</protein>
<dbReference type="SUPFAM" id="SSF49478">
    <property type="entry name" value="Cna protein B-type domain"/>
    <property type="match status" value="1"/>
</dbReference>
<comment type="similarity">
    <text evidence="1">Belongs to the serine-aspartate repeat-containing protein (SDr) family.</text>
</comment>
<gene>
    <name evidence="5" type="ORF">PGRAN_15772</name>
</gene>
<reference evidence="5 6" key="1">
    <citation type="journal article" date="2014" name="Int. J. Syst. Evol. Microbiol.">
        <title>Listeria floridensis sp. nov., Listeria aquatica sp. nov., Listeria cornellensis sp. nov., Listeria riparia sp. nov. and Listeria grandensis sp. nov., from agricultural and natural environments.</title>
        <authorList>
            <person name="den Bakker H.C."/>
            <person name="Warchocki S."/>
            <person name="Wright E.M."/>
            <person name="Allred A.F."/>
            <person name="Ahlstrom C."/>
            <person name="Manuel C.S."/>
            <person name="Stasiewicz M.J."/>
            <person name="Burrell A."/>
            <person name="Roof S."/>
            <person name="Strawn L."/>
            <person name="Fortes E.D."/>
            <person name="Nightingale K.K."/>
            <person name="Kephart D."/>
            <person name="Wiedmann M."/>
        </authorList>
    </citation>
    <scope>NUCLEOTIDE SEQUENCE [LARGE SCALE GENOMIC DNA]</scope>
    <source>
        <strain evidence="6">FSL F6-971</strain>
    </source>
</reference>
<accession>W7B6Q8</accession>